<proteinExistence type="predicted"/>
<organism evidence="2 3">
    <name type="scientific">Plantibacter cousiniae</name>
    <name type="common">nom. nud.</name>
    <dbReference type="NCBI Taxonomy" id="199709"/>
    <lineage>
        <taxon>Bacteria</taxon>
        <taxon>Bacillati</taxon>
        <taxon>Actinomycetota</taxon>
        <taxon>Actinomycetes</taxon>
        <taxon>Micrococcales</taxon>
        <taxon>Microbacteriaceae</taxon>
        <taxon>Plantibacter</taxon>
    </lineage>
</organism>
<evidence type="ECO:0000313" key="2">
    <source>
        <dbReference type="EMBL" id="SKC44309.1"/>
    </source>
</evidence>
<accession>A0ABY1LIY0</accession>
<dbReference type="Proteomes" id="UP000190827">
    <property type="component" value="Unassembled WGS sequence"/>
</dbReference>
<feature type="chain" id="PRO_5046878611" evidence="1">
    <location>
        <begin position="28"/>
        <end position="101"/>
    </location>
</feature>
<keyword evidence="1" id="KW-0732">Signal</keyword>
<comment type="caution">
    <text evidence="2">The sequence shown here is derived from an EMBL/GenBank/DDBJ whole genome shotgun (WGS) entry which is preliminary data.</text>
</comment>
<evidence type="ECO:0000256" key="1">
    <source>
        <dbReference type="SAM" id="SignalP"/>
    </source>
</evidence>
<dbReference type="RefSeq" id="WP_139382391.1">
    <property type="nucleotide sequence ID" value="NZ_FUZO01000001.1"/>
</dbReference>
<keyword evidence="3" id="KW-1185">Reference proteome</keyword>
<dbReference type="EMBL" id="FUZO01000001">
    <property type="protein sequence ID" value="SKC44309.1"/>
    <property type="molecule type" value="Genomic_DNA"/>
</dbReference>
<name>A0ABY1LIY0_9MICO</name>
<sequence>MKRSLLAAVTVAAAVALATTISAPAMAADYKGANRSCTGTWTWSGVTSSASTVHQHTTGGRWVKGNRDAGTTSMRGLYSPGAALLQADTSGTFSSWAFGCQ</sequence>
<evidence type="ECO:0000313" key="3">
    <source>
        <dbReference type="Proteomes" id="UP000190827"/>
    </source>
</evidence>
<protein>
    <submittedName>
        <fullName evidence="2">Uncharacterized protein</fullName>
    </submittedName>
</protein>
<feature type="signal peptide" evidence="1">
    <location>
        <begin position="1"/>
        <end position="27"/>
    </location>
</feature>
<reference evidence="2 3" key="1">
    <citation type="submission" date="2017-02" db="EMBL/GenBank/DDBJ databases">
        <authorList>
            <person name="Varghese N."/>
            <person name="Submissions S."/>
        </authorList>
    </citation>
    <scope>NUCLEOTIDE SEQUENCE [LARGE SCALE GENOMIC DNA]</scope>
    <source>
        <strain evidence="2 3">VKM Ac-1787</strain>
    </source>
</reference>
<gene>
    <name evidence="2" type="ORF">SAMN06295973_0965</name>
</gene>